<feature type="transmembrane region" description="Helical" evidence="6">
    <location>
        <begin position="132"/>
        <end position="152"/>
    </location>
</feature>
<evidence type="ECO:0000256" key="3">
    <source>
        <dbReference type="ARBA" id="ARBA00022692"/>
    </source>
</evidence>
<dbReference type="OrthoDB" id="9793283at2"/>
<dbReference type="InterPro" id="IPR020846">
    <property type="entry name" value="MFS_dom"/>
</dbReference>
<dbReference type="GO" id="GO:0022857">
    <property type="term" value="F:transmembrane transporter activity"/>
    <property type="evidence" value="ECO:0007669"/>
    <property type="project" value="InterPro"/>
</dbReference>
<feature type="transmembrane region" description="Helical" evidence="6">
    <location>
        <begin position="239"/>
        <end position="258"/>
    </location>
</feature>
<evidence type="ECO:0000313" key="8">
    <source>
        <dbReference type="EMBL" id="KIH71241.1"/>
    </source>
</evidence>
<dbReference type="InterPro" id="IPR036259">
    <property type="entry name" value="MFS_trans_sf"/>
</dbReference>
<dbReference type="InterPro" id="IPR001958">
    <property type="entry name" value="Tet-R_TetA/multi-R_MdtG-like"/>
</dbReference>
<dbReference type="GeneID" id="77844736"/>
<feature type="transmembrane region" description="Helical" evidence="6">
    <location>
        <begin position="158"/>
        <end position="178"/>
    </location>
</feature>
<evidence type="ECO:0000313" key="9">
    <source>
        <dbReference type="EMBL" id="MDB0579972.1"/>
    </source>
</evidence>
<reference evidence="8 10" key="1">
    <citation type="submission" date="2015-01" db="EMBL/GenBank/DDBJ databases">
        <title>Genome sequences of high lactate-tolerant strain Salinicoccus roseus W12 with industrial interest.</title>
        <authorList>
            <person name="Wang H."/>
            <person name="Yu B."/>
        </authorList>
    </citation>
    <scope>NUCLEOTIDE SEQUENCE [LARGE SCALE GENOMIC DNA]</scope>
    <source>
        <strain evidence="8 10">W12</strain>
    </source>
</reference>
<evidence type="ECO:0000256" key="5">
    <source>
        <dbReference type="ARBA" id="ARBA00023136"/>
    </source>
</evidence>
<dbReference type="AlphaFoldDB" id="A0A0C2HP52"/>
<keyword evidence="3 6" id="KW-0812">Transmembrane</keyword>
<keyword evidence="4 6" id="KW-1133">Transmembrane helix</keyword>
<dbReference type="Gene3D" id="1.20.1250.20">
    <property type="entry name" value="MFS general substrate transporter like domains"/>
    <property type="match status" value="1"/>
</dbReference>
<evidence type="ECO:0000313" key="10">
    <source>
        <dbReference type="Proteomes" id="UP000031546"/>
    </source>
</evidence>
<comment type="caution">
    <text evidence="8">The sequence shown here is derived from an EMBL/GenBank/DDBJ whole genome shotgun (WGS) entry which is preliminary data.</text>
</comment>
<evidence type="ECO:0000259" key="7">
    <source>
        <dbReference type="PROSITE" id="PS50850"/>
    </source>
</evidence>
<evidence type="ECO:0000256" key="4">
    <source>
        <dbReference type="ARBA" id="ARBA00022989"/>
    </source>
</evidence>
<feature type="transmembrane region" description="Helical" evidence="6">
    <location>
        <begin position="290"/>
        <end position="311"/>
    </location>
</feature>
<dbReference type="EMBL" id="JABEVU030000001">
    <property type="protein sequence ID" value="MDB0579972.1"/>
    <property type="molecule type" value="Genomic_DNA"/>
</dbReference>
<keyword evidence="5 6" id="KW-0472">Membrane</keyword>
<dbReference type="Pfam" id="PF07690">
    <property type="entry name" value="MFS_1"/>
    <property type="match status" value="1"/>
</dbReference>
<evidence type="ECO:0000256" key="1">
    <source>
        <dbReference type="ARBA" id="ARBA00004651"/>
    </source>
</evidence>
<feature type="transmembrane region" description="Helical" evidence="6">
    <location>
        <begin position="5"/>
        <end position="26"/>
    </location>
</feature>
<keyword evidence="2" id="KW-0813">Transport</keyword>
<dbReference type="PANTHER" id="PTHR23504:SF15">
    <property type="entry name" value="MAJOR FACILITATOR SUPERFAMILY (MFS) PROFILE DOMAIN-CONTAINING PROTEIN"/>
    <property type="match status" value="1"/>
</dbReference>
<dbReference type="RefSeq" id="WP_040105353.1">
    <property type="nucleotide sequence ID" value="NZ_JABEVU030000001.1"/>
</dbReference>
<dbReference type="GO" id="GO:0005886">
    <property type="term" value="C:plasma membrane"/>
    <property type="evidence" value="ECO:0007669"/>
    <property type="project" value="UniProtKB-SubCell"/>
</dbReference>
<reference evidence="9" key="3">
    <citation type="submission" date="2020-04" db="EMBL/GenBank/DDBJ databases">
        <authorList>
            <person name="Tanveer F."/>
            <person name="Xie Y."/>
            <person name="Shinwari Z.K."/>
        </authorList>
    </citation>
    <scope>NUCLEOTIDE SEQUENCE</scope>
    <source>
        <strain evidence="9">MOSEL-ME25</strain>
    </source>
</reference>
<protein>
    <submittedName>
        <fullName evidence="9">MFS transporter</fullName>
    </submittedName>
</protein>
<dbReference type="EMBL" id="JXII01000003">
    <property type="protein sequence ID" value="KIH71241.1"/>
    <property type="molecule type" value="Genomic_DNA"/>
</dbReference>
<feature type="transmembrane region" description="Helical" evidence="6">
    <location>
        <begin position="198"/>
        <end position="219"/>
    </location>
</feature>
<dbReference type="PANTHER" id="PTHR23504">
    <property type="entry name" value="MAJOR FACILITATOR SUPERFAMILY DOMAIN-CONTAINING PROTEIN 10"/>
    <property type="match status" value="1"/>
</dbReference>
<evidence type="ECO:0000256" key="6">
    <source>
        <dbReference type="SAM" id="Phobius"/>
    </source>
</evidence>
<sequence length="383" mass="42103">MKKMILFIMIIQFLIYFGFSMIIPVIPELITELGVSTLHMGGLLAVYSIASFISAPYFGRLSDRNGRRPILLYGLLAFSLSFLLFGMFIDVLWVLYLTRLLGGAASGALYTATTSMVADLTTREERTRFMGLIGMSIGLGFIFGPGVGGLLSQISLSFAYYMTTIVIVGALIFSLFKIEETYRPGVSAGKDITLPSEYFLKPVGILLVSTFFVILTMSGMESTFQLLGIEKIDITPTEMGILFVVGGIFNAAVQGGFIGRLKDGQEYPVMIAGQVMTLIAFILLPFMSSLLFAGVCIILLMTGNALVKTLLTSQITKEAHQDEMGRMTAATYSLDSLGRIFGPLVFNLLFVLTAGLPFWFGAVMTLLSTYFIFQYFRKRRTLA</sequence>
<accession>A0A0C2HP52</accession>
<keyword evidence="11" id="KW-1185">Reference proteome</keyword>
<evidence type="ECO:0000313" key="11">
    <source>
        <dbReference type="Proteomes" id="UP000527860"/>
    </source>
</evidence>
<feature type="transmembrane region" description="Helical" evidence="6">
    <location>
        <begin position="100"/>
        <end position="120"/>
    </location>
</feature>
<feature type="transmembrane region" description="Helical" evidence="6">
    <location>
        <begin position="38"/>
        <end position="58"/>
    </location>
</feature>
<gene>
    <name evidence="9" type="ORF">F7P68_0005485</name>
    <name evidence="8" type="ORF">SN16_04155</name>
</gene>
<dbReference type="Proteomes" id="UP000527860">
    <property type="component" value="Unassembled WGS sequence"/>
</dbReference>
<dbReference type="STRING" id="45670.SN16_04155"/>
<evidence type="ECO:0000256" key="2">
    <source>
        <dbReference type="ARBA" id="ARBA00022448"/>
    </source>
</evidence>
<dbReference type="PRINTS" id="PR01035">
    <property type="entry name" value="TCRTETA"/>
</dbReference>
<dbReference type="PROSITE" id="PS50850">
    <property type="entry name" value="MFS"/>
    <property type="match status" value="1"/>
</dbReference>
<reference evidence="9 11" key="4">
    <citation type="submission" date="2022-12" db="EMBL/GenBank/DDBJ databases">
        <title>Genome analysis and biological profiling of marine Salinicoccus roseus MOSEL-ME25.</title>
        <authorList>
            <person name="Mirza F.T."/>
            <person name="Xie Y."/>
            <person name="Shinwari Z.K."/>
        </authorList>
    </citation>
    <scope>NUCLEOTIDE SEQUENCE [LARGE SCALE GENOMIC DNA]</scope>
    <source>
        <strain evidence="9 11">MOSEL-ME25</strain>
    </source>
</reference>
<proteinExistence type="predicted"/>
<feature type="transmembrane region" description="Helical" evidence="6">
    <location>
        <begin position="358"/>
        <end position="376"/>
    </location>
</feature>
<dbReference type="InterPro" id="IPR011701">
    <property type="entry name" value="MFS"/>
</dbReference>
<feature type="domain" description="Major facilitator superfamily (MFS) profile" evidence="7">
    <location>
        <begin position="4"/>
        <end position="380"/>
    </location>
</feature>
<dbReference type="SUPFAM" id="SSF103473">
    <property type="entry name" value="MFS general substrate transporter"/>
    <property type="match status" value="1"/>
</dbReference>
<organism evidence="8 10">
    <name type="scientific">Salinicoccus roseus</name>
    <dbReference type="NCBI Taxonomy" id="45670"/>
    <lineage>
        <taxon>Bacteria</taxon>
        <taxon>Bacillati</taxon>
        <taxon>Bacillota</taxon>
        <taxon>Bacilli</taxon>
        <taxon>Bacillales</taxon>
        <taxon>Staphylococcaceae</taxon>
        <taxon>Salinicoccus</taxon>
    </lineage>
</organism>
<comment type="subcellular location">
    <subcellularLocation>
        <location evidence="1">Cell membrane</location>
        <topology evidence="1">Multi-pass membrane protein</topology>
    </subcellularLocation>
</comment>
<feature type="transmembrane region" description="Helical" evidence="6">
    <location>
        <begin position="70"/>
        <end position="94"/>
    </location>
</feature>
<name>A0A0C2HP52_9STAP</name>
<reference evidence="11" key="2">
    <citation type="submission" date="2020-04" db="EMBL/GenBank/DDBJ databases">
        <title>Genome analysis and biological profiling of marine Cellulosimicrobium funkei MOSEL-ME6.</title>
        <authorList>
            <person name="Tanveer F."/>
            <person name="Xie Y."/>
            <person name="Shinwari Z.K."/>
        </authorList>
    </citation>
    <scope>NUCLEOTIDE SEQUENCE [LARGE SCALE GENOMIC DNA]</scope>
    <source>
        <strain evidence="11">MOSEL-ME25</strain>
    </source>
</reference>
<dbReference type="Proteomes" id="UP000031546">
    <property type="component" value="Unassembled WGS sequence"/>
</dbReference>
<dbReference type="CDD" id="cd17325">
    <property type="entry name" value="MFS_MdtG_SLC18_like"/>
    <property type="match status" value="1"/>
</dbReference>